<feature type="compositionally biased region" description="Low complexity" evidence="1">
    <location>
        <begin position="55"/>
        <end position="65"/>
    </location>
</feature>
<proteinExistence type="predicted"/>
<feature type="compositionally biased region" description="Basic and acidic residues" evidence="1">
    <location>
        <begin position="82"/>
        <end position="92"/>
    </location>
</feature>
<sequence>MTDDYPHVSRVKGRSASICATGSSSMEAIHSAIPPSGGTPDNGTPVGRRRRPAVRSQSARISGGRSIRRRAAVAATANNSEVKSHCNSEPKLAEQPGVTPEVSPNIRRKGSTRRGTSVYHRKSTAFLDVPDTRGGGGGTGGEEEDEDSYRLRSFSFTSKGNLFYESKRGVKYLL</sequence>
<comment type="caution">
    <text evidence="2">The sequence shown here is derived from an EMBL/GenBank/DDBJ whole genome shotgun (WGS) entry which is preliminary data.</text>
</comment>
<evidence type="ECO:0000256" key="1">
    <source>
        <dbReference type="SAM" id="MobiDB-lite"/>
    </source>
</evidence>
<dbReference type="Proteomes" id="UP000801492">
    <property type="component" value="Unassembled WGS sequence"/>
</dbReference>
<gene>
    <name evidence="2" type="ORF">ILUMI_20140</name>
</gene>
<reference evidence="2" key="1">
    <citation type="submission" date="2019-08" db="EMBL/GenBank/DDBJ databases">
        <title>The genome of the North American firefly Photinus pyralis.</title>
        <authorList>
            <consortium name="Photinus pyralis genome working group"/>
            <person name="Fallon T.R."/>
            <person name="Sander Lower S.E."/>
            <person name="Weng J.-K."/>
        </authorList>
    </citation>
    <scope>NUCLEOTIDE SEQUENCE</scope>
    <source>
        <strain evidence="2">TRF0915ILg1</strain>
        <tissue evidence="2">Whole body</tissue>
    </source>
</reference>
<evidence type="ECO:0000313" key="2">
    <source>
        <dbReference type="EMBL" id="KAF2886033.1"/>
    </source>
</evidence>
<organism evidence="2 3">
    <name type="scientific">Ignelater luminosus</name>
    <name type="common">Cucubano</name>
    <name type="synonym">Pyrophorus luminosus</name>
    <dbReference type="NCBI Taxonomy" id="2038154"/>
    <lineage>
        <taxon>Eukaryota</taxon>
        <taxon>Metazoa</taxon>
        <taxon>Ecdysozoa</taxon>
        <taxon>Arthropoda</taxon>
        <taxon>Hexapoda</taxon>
        <taxon>Insecta</taxon>
        <taxon>Pterygota</taxon>
        <taxon>Neoptera</taxon>
        <taxon>Endopterygota</taxon>
        <taxon>Coleoptera</taxon>
        <taxon>Polyphaga</taxon>
        <taxon>Elateriformia</taxon>
        <taxon>Elateroidea</taxon>
        <taxon>Elateridae</taxon>
        <taxon>Agrypninae</taxon>
        <taxon>Pyrophorini</taxon>
        <taxon>Ignelater</taxon>
    </lineage>
</organism>
<dbReference type="AlphaFoldDB" id="A0A8K0G556"/>
<dbReference type="EMBL" id="VTPC01088863">
    <property type="protein sequence ID" value="KAF2886033.1"/>
    <property type="molecule type" value="Genomic_DNA"/>
</dbReference>
<protein>
    <submittedName>
        <fullName evidence="2">Uncharacterized protein</fullName>
    </submittedName>
</protein>
<name>A0A8K0G556_IGNLU</name>
<keyword evidence="3" id="KW-1185">Reference proteome</keyword>
<evidence type="ECO:0000313" key="3">
    <source>
        <dbReference type="Proteomes" id="UP000801492"/>
    </source>
</evidence>
<accession>A0A8K0G556</accession>
<feature type="region of interest" description="Disordered" evidence="1">
    <location>
        <begin position="28"/>
        <end position="148"/>
    </location>
</feature>
<dbReference type="OrthoDB" id="5239715at2759"/>